<feature type="region of interest" description="Disordered" evidence="1">
    <location>
        <begin position="21"/>
        <end position="66"/>
    </location>
</feature>
<sequence length="66" mass="6745">DQPATTITYGEDGKVIVQRPGAAQQPPQTGIAQSATGETAEEEAPTTVVLDEEEDGLHSSFGGGFG</sequence>
<dbReference type="EMBL" id="UINC01003121">
    <property type="protein sequence ID" value="SVA03525.1"/>
    <property type="molecule type" value="Genomic_DNA"/>
</dbReference>
<evidence type="ECO:0000256" key="1">
    <source>
        <dbReference type="SAM" id="MobiDB-lite"/>
    </source>
</evidence>
<feature type="non-terminal residue" evidence="2">
    <location>
        <position position="1"/>
    </location>
</feature>
<reference evidence="2" key="1">
    <citation type="submission" date="2018-05" db="EMBL/GenBank/DDBJ databases">
        <authorList>
            <person name="Lanie J.A."/>
            <person name="Ng W.-L."/>
            <person name="Kazmierczak K.M."/>
            <person name="Andrzejewski T.M."/>
            <person name="Davidsen T.M."/>
            <person name="Wayne K.J."/>
            <person name="Tettelin H."/>
            <person name="Glass J.I."/>
            <person name="Rusch D."/>
            <person name="Podicherti R."/>
            <person name="Tsui H.-C.T."/>
            <person name="Winkler M.E."/>
        </authorList>
    </citation>
    <scope>NUCLEOTIDE SEQUENCE</scope>
</reference>
<evidence type="ECO:0000313" key="2">
    <source>
        <dbReference type="EMBL" id="SVA03525.1"/>
    </source>
</evidence>
<feature type="compositionally biased region" description="Acidic residues" evidence="1">
    <location>
        <begin position="39"/>
        <end position="55"/>
    </location>
</feature>
<organism evidence="2">
    <name type="scientific">marine metagenome</name>
    <dbReference type="NCBI Taxonomy" id="408172"/>
    <lineage>
        <taxon>unclassified sequences</taxon>
        <taxon>metagenomes</taxon>
        <taxon>ecological metagenomes</taxon>
    </lineage>
</organism>
<dbReference type="AlphaFoldDB" id="A0A381SHJ0"/>
<protein>
    <submittedName>
        <fullName evidence="2">Uncharacterized protein</fullName>
    </submittedName>
</protein>
<name>A0A381SHJ0_9ZZZZ</name>
<accession>A0A381SHJ0</accession>
<gene>
    <name evidence="2" type="ORF">METZ01_LOCUS56379</name>
</gene>
<proteinExistence type="predicted"/>